<keyword evidence="1" id="KW-0812">Transmembrane</keyword>
<feature type="transmembrane region" description="Helical" evidence="1">
    <location>
        <begin position="143"/>
        <end position="161"/>
    </location>
</feature>
<evidence type="ECO:0000256" key="1">
    <source>
        <dbReference type="SAM" id="Phobius"/>
    </source>
</evidence>
<dbReference type="OrthoDB" id="4502430at2759"/>
<gene>
    <name evidence="2" type="ORF">ASPWEDRAFT_175556</name>
</gene>
<keyword evidence="1" id="KW-1133">Transmembrane helix</keyword>
<feature type="transmembrane region" description="Helical" evidence="1">
    <location>
        <begin position="103"/>
        <end position="123"/>
    </location>
</feature>
<evidence type="ECO:0000313" key="2">
    <source>
        <dbReference type="EMBL" id="OJJ32262.1"/>
    </source>
</evidence>
<organism evidence="2 3">
    <name type="scientific">Aspergillus wentii DTO 134E9</name>
    <dbReference type="NCBI Taxonomy" id="1073089"/>
    <lineage>
        <taxon>Eukaryota</taxon>
        <taxon>Fungi</taxon>
        <taxon>Dikarya</taxon>
        <taxon>Ascomycota</taxon>
        <taxon>Pezizomycotina</taxon>
        <taxon>Eurotiomycetes</taxon>
        <taxon>Eurotiomycetidae</taxon>
        <taxon>Eurotiales</taxon>
        <taxon>Aspergillaceae</taxon>
        <taxon>Aspergillus</taxon>
        <taxon>Aspergillus subgen. Cremei</taxon>
    </lineage>
</organism>
<dbReference type="Proteomes" id="UP000184383">
    <property type="component" value="Unassembled WGS sequence"/>
</dbReference>
<evidence type="ECO:0008006" key="4">
    <source>
        <dbReference type="Google" id="ProtNLM"/>
    </source>
</evidence>
<evidence type="ECO:0000313" key="3">
    <source>
        <dbReference type="Proteomes" id="UP000184383"/>
    </source>
</evidence>
<proteinExistence type="predicted"/>
<dbReference type="GeneID" id="63747222"/>
<feature type="transmembrane region" description="Helical" evidence="1">
    <location>
        <begin position="209"/>
        <end position="228"/>
    </location>
</feature>
<dbReference type="RefSeq" id="XP_040685939.1">
    <property type="nucleotide sequence ID" value="XM_040831374.1"/>
</dbReference>
<feature type="transmembrane region" description="Helical" evidence="1">
    <location>
        <begin position="168"/>
        <end position="189"/>
    </location>
</feature>
<accession>A0A1L9RBG0</accession>
<feature type="transmembrane region" description="Helical" evidence="1">
    <location>
        <begin position="57"/>
        <end position="82"/>
    </location>
</feature>
<dbReference type="AlphaFoldDB" id="A0A1L9RBG0"/>
<dbReference type="VEuPathDB" id="FungiDB:ASPWEDRAFT_175556"/>
<keyword evidence="3" id="KW-1185">Reference proteome</keyword>
<keyword evidence="1" id="KW-0472">Membrane</keyword>
<reference evidence="3" key="1">
    <citation type="journal article" date="2017" name="Genome Biol.">
        <title>Comparative genomics reveals high biological diversity and specific adaptations in the industrially and medically important fungal genus Aspergillus.</title>
        <authorList>
            <person name="de Vries R.P."/>
            <person name="Riley R."/>
            <person name="Wiebenga A."/>
            <person name="Aguilar-Osorio G."/>
            <person name="Amillis S."/>
            <person name="Uchima C.A."/>
            <person name="Anderluh G."/>
            <person name="Asadollahi M."/>
            <person name="Askin M."/>
            <person name="Barry K."/>
            <person name="Battaglia E."/>
            <person name="Bayram O."/>
            <person name="Benocci T."/>
            <person name="Braus-Stromeyer S.A."/>
            <person name="Caldana C."/>
            <person name="Canovas D."/>
            <person name="Cerqueira G.C."/>
            <person name="Chen F."/>
            <person name="Chen W."/>
            <person name="Choi C."/>
            <person name="Clum A."/>
            <person name="Dos Santos R.A."/>
            <person name="Damasio A.R."/>
            <person name="Diallinas G."/>
            <person name="Emri T."/>
            <person name="Fekete E."/>
            <person name="Flipphi M."/>
            <person name="Freyberg S."/>
            <person name="Gallo A."/>
            <person name="Gournas C."/>
            <person name="Habgood R."/>
            <person name="Hainaut M."/>
            <person name="Harispe M.L."/>
            <person name="Henrissat B."/>
            <person name="Hilden K.S."/>
            <person name="Hope R."/>
            <person name="Hossain A."/>
            <person name="Karabika E."/>
            <person name="Karaffa L."/>
            <person name="Karanyi Z."/>
            <person name="Krasevec N."/>
            <person name="Kuo A."/>
            <person name="Kusch H."/>
            <person name="LaButti K."/>
            <person name="Lagendijk E.L."/>
            <person name="Lapidus A."/>
            <person name="Levasseur A."/>
            <person name="Lindquist E."/>
            <person name="Lipzen A."/>
            <person name="Logrieco A.F."/>
            <person name="MacCabe A."/>
            <person name="Maekelae M.R."/>
            <person name="Malavazi I."/>
            <person name="Melin P."/>
            <person name="Meyer V."/>
            <person name="Mielnichuk N."/>
            <person name="Miskei M."/>
            <person name="Molnar A.P."/>
            <person name="Mule G."/>
            <person name="Ngan C.Y."/>
            <person name="Orejas M."/>
            <person name="Orosz E."/>
            <person name="Ouedraogo J.P."/>
            <person name="Overkamp K.M."/>
            <person name="Park H.-S."/>
            <person name="Perrone G."/>
            <person name="Piumi F."/>
            <person name="Punt P.J."/>
            <person name="Ram A.F."/>
            <person name="Ramon A."/>
            <person name="Rauscher S."/>
            <person name="Record E."/>
            <person name="Riano-Pachon D.M."/>
            <person name="Robert V."/>
            <person name="Roehrig J."/>
            <person name="Ruller R."/>
            <person name="Salamov A."/>
            <person name="Salih N.S."/>
            <person name="Samson R.A."/>
            <person name="Sandor E."/>
            <person name="Sanguinetti M."/>
            <person name="Schuetze T."/>
            <person name="Sepcic K."/>
            <person name="Shelest E."/>
            <person name="Sherlock G."/>
            <person name="Sophianopoulou V."/>
            <person name="Squina F.M."/>
            <person name="Sun H."/>
            <person name="Susca A."/>
            <person name="Todd R.B."/>
            <person name="Tsang A."/>
            <person name="Unkles S.E."/>
            <person name="van de Wiele N."/>
            <person name="van Rossen-Uffink D."/>
            <person name="Oliveira J.V."/>
            <person name="Vesth T.C."/>
            <person name="Visser J."/>
            <person name="Yu J.-H."/>
            <person name="Zhou M."/>
            <person name="Andersen M.R."/>
            <person name="Archer D.B."/>
            <person name="Baker S.E."/>
            <person name="Benoit I."/>
            <person name="Brakhage A.A."/>
            <person name="Braus G.H."/>
            <person name="Fischer R."/>
            <person name="Frisvad J.C."/>
            <person name="Goldman G.H."/>
            <person name="Houbraken J."/>
            <person name="Oakley B."/>
            <person name="Pocsi I."/>
            <person name="Scazzocchio C."/>
            <person name="Seiboth B."/>
            <person name="vanKuyk P.A."/>
            <person name="Wortman J."/>
            <person name="Dyer P.S."/>
            <person name="Grigoriev I.V."/>
        </authorList>
    </citation>
    <scope>NUCLEOTIDE SEQUENCE [LARGE SCALE GENOMIC DNA]</scope>
    <source>
        <strain evidence="3">DTO 134E9</strain>
    </source>
</reference>
<name>A0A1L9RBG0_ASPWE</name>
<protein>
    <recommendedName>
        <fullName evidence="4">TLC domain-containing protein</fullName>
    </recommendedName>
</protein>
<dbReference type="EMBL" id="KV878215">
    <property type="protein sequence ID" value="OJJ32262.1"/>
    <property type="molecule type" value="Genomic_DNA"/>
</dbReference>
<sequence length="324" mass="36510">MGEILRATFPCLSPSALKMDQFYAIGCRDLLLPNETTSIAYQNCVTLTRIGTYVGPLLGIFVLVCVFVTRFFFSPSILTGIYGKSFTSLSPRDQRQFRLHNTWPVLNLIALPFIALPIFQVVLGNREWSDSFFGNSAITFQDSAISSSTLVIALNAYELVYDENLRPLYVFHHVGSLLGLQGFAINALSMPLQGTEKMNQYLKAADVCSFWIFFSCILGILSRVVYILRRSSPHGGKRLTNVYRSAITIEGLTLTLEAMTVYYLLYINSDVLPSKPRNCIAVLQALFTMTKINTFRRLVDVYKKHVRRLSYAQRKSSTSEKGLL</sequence>